<evidence type="ECO:0000313" key="1">
    <source>
        <dbReference type="EMBL" id="AOW03635.1"/>
    </source>
</evidence>
<dbReference type="EMBL" id="CP017556">
    <property type="protein sequence ID" value="AOW03635.1"/>
    <property type="molecule type" value="Genomic_DNA"/>
</dbReference>
<dbReference type="VEuPathDB" id="FungiDB:YALI1_D07315g"/>
<dbReference type="AlphaFoldDB" id="A0A1D8NDD7"/>
<dbReference type="Proteomes" id="UP000182444">
    <property type="component" value="Chromosome 1D"/>
</dbReference>
<sequence>MCRVEDRPTHRLHLVHSTTYLTPTPRYHLSLTRLLLIPLKPPKLAQLDVVLVQAILGHLHALLFQFLLLLPHLVLSPQRHFALGGDNAPPRHVGRVELVIGVGGQSLERRSDLPRVGRCARQKRNVAVGGYPARGNRLAQLVHCNVKRLRFLRWHGGNVQKAEYSIVHIEEYKLESKVRSRVRSRAGTQGSILDEHFFFFHFREK</sequence>
<evidence type="ECO:0000313" key="2">
    <source>
        <dbReference type="Proteomes" id="UP000182444"/>
    </source>
</evidence>
<name>A0A1D8NDD7_YARLL</name>
<organism evidence="1 2">
    <name type="scientific">Yarrowia lipolytica</name>
    <name type="common">Candida lipolytica</name>
    <dbReference type="NCBI Taxonomy" id="4952"/>
    <lineage>
        <taxon>Eukaryota</taxon>
        <taxon>Fungi</taxon>
        <taxon>Dikarya</taxon>
        <taxon>Ascomycota</taxon>
        <taxon>Saccharomycotina</taxon>
        <taxon>Dipodascomycetes</taxon>
        <taxon>Dipodascales</taxon>
        <taxon>Dipodascales incertae sedis</taxon>
        <taxon>Yarrowia</taxon>
    </lineage>
</organism>
<accession>A0A1D8NDD7</accession>
<dbReference type="RefSeq" id="XP_068138724.1">
    <property type="nucleotide sequence ID" value="XM_068282623.1"/>
</dbReference>
<dbReference type="GeneID" id="94583238"/>
<proteinExistence type="predicted"/>
<gene>
    <name evidence="1" type="ORF">YALI1_D07315g</name>
</gene>
<protein>
    <submittedName>
        <fullName evidence="1">Uncharacterized protein</fullName>
    </submittedName>
</protein>
<reference evidence="1 2" key="1">
    <citation type="journal article" date="2016" name="PLoS ONE">
        <title>Sequence Assembly of Yarrowia lipolytica Strain W29/CLIB89 Shows Transposable Element Diversity.</title>
        <authorList>
            <person name="Magnan C."/>
            <person name="Yu J."/>
            <person name="Chang I."/>
            <person name="Jahn E."/>
            <person name="Kanomata Y."/>
            <person name="Wu J."/>
            <person name="Zeller M."/>
            <person name="Oakes M."/>
            <person name="Baldi P."/>
            <person name="Sandmeyer S."/>
        </authorList>
    </citation>
    <scope>NUCLEOTIDE SEQUENCE [LARGE SCALE GENOMIC DNA]</scope>
    <source>
        <strain evidence="2">CLIB89(W29)</strain>
    </source>
</reference>